<proteinExistence type="predicted"/>
<feature type="non-terminal residue" evidence="1">
    <location>
        <position position="331"/>
    </location>
</feature>
<evidence type="ECO:0000313" key="1">
    <source>
        <dbReference type="EMBL" id="OXV11746.1"/>
    </source>
</evidence>
<dbReference type="OrthoDB" id="4503105at2759"/>
<name>A0A232M5T4_9EURO</name>
<evidence type="ECO:0000313" key="2">
    <source>
        <dbReference type="Proteomes" id="UP000243515"/>
    </source>
</evidence>
<sequence length="331" mass="37159">MPNCQTRHAVYGAKQHALQLSGTLQPLSKGLKEISYHWKPSAYWDKLSKVWLTKSSLSRFDRKNDLLVPRLSHAPYRREVTRNTKPRVTAMNNDSNKNTGPYDSNFEQFLIDGGVYPDCYKYPDSRRPQRSNNLNEVVAILSQPQPTLSSSTVSDDDFQEYREANTYASKEDAVKASVITMFLRAIGSSDTAQKNVRFNNLASPANSIKEEDLKKAKPDYYYGSPPEQANANVRKKLSRHIVPSSSTDLPIAPNFFIEVKGPSGSAIVGRRQAWYDGVIGARAMHCLRSYKRELVYDNSVYTLSALYHSGMGTLEIYGHSVAGPNGPRTRP</sequence>
<accession>A0A232M5T4</accession>
<keyword evidence="2" id="KW-1185">Reference proteome</keyword>
<dbReference type="EMBL" id="NPHW01002317">
    <property type="protein sequence ID" value="OXV11746.1"/>
    <property type="molecule type" value="Genomic_DNA"/>
</dbReference>
<dbReference type="AlphaFoldDB" id="A0A232M5T4"/>
<organism evidence="1 2">
    <name type="scientific">Elaphomyces granulatus</name>
    <dbReference type="NCBI Taxonomy" id="519963"/>
    <lineage>
        <taxon>Eukaryota</taxon>
        <taxon>Fungi</taxon>
        <taxon>Dikarya</taxon>
        <taxon>Ascomycota</taxon>
        <taxon>Pezizomycotina</taxon>
        <taxon>Eurotiomycetes</taxon>
        <taxon>Eurotiomycetidae</taxon>
        <taxon>Eurotiales</taxon>
        <taxon>Elaphomycetaceae</taxon>
        <taxon>Elaphomyces</taxon>
    </lineage>
</organism>
<dbReference type="Proteomes" id="UP000243515">
    <property type="component" value="Unassembled WGS sequence"/>
</dbReference>
<comment type="caution">
    <text evidence="1">The sequence shown here is derived from an EMBL/GenBank/DDBJ whole genome shotgun (WGS) entry which is preliminary data.</text>
</comment>
<gene>
    <name evidence="1" type="ORF">Egran_00493</name>
</gene>
<reference evidence="1 2" key="1">
    <citation type="journal article" date="2015" name="Environ. Microbiol.">
        <title>Metagenome sequence of Elaphomyces granulatus from sporocarp tissue reveals Ascomycota ectomycorrhizal fingerprints of genome expansion and a Proteobacteria-rich microbiome.</title>
        <authorList>
            <person name="Quandt C.A."/>
            <person name="Kohler A."/>
            <person name="Hesse C.N."/>
            <person name="Sharpton T.J."/>
            <person name="Martin F."/>
            <person name="Spatafora J.W."/>
        </authorList>
    </citation>
    <scope>NUCLEOTIDE SEQUENCE [LARGE SCALE GENOMIC DNA]</scope>
    <source>
        <strain evidence="1 2">OSC145934</strain>
    </source>
</reference>
<protein>
    <submittedName>
        <fullName evidence="1">Uncharacterized protein</fullName>
    </submittedName>
</protein>